<evidence type="ECO:0000313" key="2">
    <source>
        <dbReference type="Proteomes" id="UP000821845"/>
    </source>
</evidence>
<keyword evidence="2" id="KW-1185">Reference proteome</keyword>
<gene>
    <name evidence="1" type="ORF">HPB50_023025</name>
</gene>
<comment type="caution">
    <text evidence="1">The sequence shown here is derived from an EMBL/GenBank/DDBJ whole genome shotgun (WGS) entry which is preliminary data.</text>
</comment>
<accession>A0ACB7SK87</accession>
<evidence type="ECO:0000313" key="1">
    <source>
        <dbReference type="EMBL" id="KAH6934334.1"/>
    </source>
</evidence>
<sequence length="204" mass="21966">MVVSCCIVAVTRYFDKRRGIALGLNLAGPPMASLLLPKLLEWLLGEFGLRGTFLILGGCMANVPVLGILLRKPPWEKSVGEGVDDKVEDPCCEAVKGGAQRISLPLNQSNVNLCDRISAKGSPMAGGGGRRSTKTSVPHCSVRFIDRKTIPTIIPTTGTASKETGASANMEHHLFARARPLVSPAAFFHRVPAEYADRKRCWGI</sequence>
<dbReference type="EMBL" id="CM023484">
    <property type="protein sequence ID" value="KAH6934334.1"/>
    <property type="molecule type" value="Genomic_DNA"/>
</dbReference>
<protein>
    <submittedName>
        <fullName evidence="1">Uncharacterized protein</fullName>
    </submittedName>
</protein>
<dbReference type="Proteomes" id="UP000821845">
    <property type="component" value="Chromosome 4"/>
</dbReference>
<name>A0ACB7SK87_HYAAI</name>
<organism evidence="1 2">
    <name type="scientific">Hyalomma asiaticum</name>
    <name type="common">Tick</name>
    <dbReference type="NCBI Taxonomy" id="266040"/>
    <lineage>
        <taxon>Eukaryota</taxon>
        <taxon>Metazoa</taxon>
        <taxon>Ecdysozoa</taxon>
        <taxon>Arthropoda</taxon>
        <taxon>Chelicerata</taxon>
        <taxon>Arachnida</taxon>
        <taxon>Acari</taxon>
        <taxon>Parasitiformes</taxon>
        <taxon>Ixodida</taxon>
        <taxon>Ixodoidea</taxon>
        <taxon>Ixodidae</taxon>
        <taxon>Hyalomminae</taxon>
        <taxon>Hyalomma</taxon>
    </lineage>
</organism>
<reference evidence="1" key="1">
    <citation type="submission" date="2020-05" db="EMBL/GenBank/DDBJ databases">
        <title>Large-scale comparative analyses of tick genomes elucidate their genetic diversity and vector capacities.</title>
        <authorList>
            <person name="Jia N."/>
            <person name="Wang J."/>
            <person name="Shi W."/>
            <person name="Du L."/>
            <person name="Sun Y."/>
            <person name="Zhan W."/>
            <person name="Jiang J."/>
            <person name="Wang Q."/>
            <person name="Zhang B."/>
            <person name="Ji P."/>
            <person name="Sakyi L.B."/>
            <person name="Cui X."/>
            <person name="Yuan T."/>
            <person name="Jiang B."/>
            <person name="Yang W."/>
            <person name="Lam T.T.-Y."/>
            <person name="Chang Q."/>
            <person name="Ding S."/>
            <person name="Wang X."/>
            <person name="Zhu J."/>
            <person name="Ruan X."/>
            <person name="Zhao L."/>
            <person name="Wei J."/>
            <person name="Que T."/>
            <person name="Du C."/>
            <person name="Cheng J."/>
            <person name="Dai P."/>
            <person name="Han X."/>
            <person name="Huang E."/>
            <person name="Gao Y."/>
            <person name="Liu J."/>
            <person name="Shao H."/>
            <person name="Ye R."/>
            <person name="Li L."/>
            <person name="Wei W."/>
            <person name="Wang X."/>
            <person name="Wang C."/>
            <person name="Yang T."/>
            <person name="Huo Q."/>
            <person name="Li W."/>
            <person name="Guo W."/>
            <person name="Chen H."/>
            <person name="Zhou L."/>
            <person name="Ni X."/>
            <person name="Tian J."/>
            <person name="Zhou Y."/>
            <person name="Sheng Y."/>
            <person name="Liu T."/>
            <person name="Pan Y."/>
            <person name="Xia L."/>
            <person name="Li J."/>
            <person name="Zhao F."/>
            <person name="Cao W."/>
        </authorList>
    </citation>
    <scope>NUCLEOTIDE SEQUENCE</scope>
    <source>
        <strain evidence="1">Hyas-2018</strain>
    </source>
</reference>
<proteinExistence type="predicted"/>